<evidence type="ECO:0000313" key="1">
    <source>
        <dbReference type="EMBL" id="XDJ01044.1"/>
    </source>
</evidence>
<dbReference type="EMBL" id="PP926510">
    <property type="protein sequence ID" value="XDJ01044.1"/>
    <property type="molecule type" value="Genomic_DNA"/>
</dbReference>
<sequence length="60" mass="7097">MFTDSLHCPRTAPQNANSLIYNDSQFKNTPFREFPRNCKRLKYKVEIQGLRTIGLYIFIT</sequence>
<proteinExistence type="predicted"/>
<name>A0AB39C4P2_9CAUD</name>
<reference evidence="1" key="1">
    <citation type="submission" date="2024-06" db="EMBL/GenBank/DDBJ databases">
        <title>This phage originates from the Bacteriophage catalogue of the Bacteriophage Competence Centre, Department of Microbiology und Biotechnology, Max Rubner-Institut, Kiel, Germany.</title>
        <authorList>
            <person name="Sprotte S."/>
            <person name="Brinks E."/>
            <person name="Hille F."/>
        </authorList>
    </citation>
    <scope>NUCLEOTIDE SEQUENCE</scope>
</reference>
<organism evidence="1">
    <name type="scientific">Klebsiella phage PMBT64</name>
    <dbReference type="NCBI Taxonomy" id="3229740"/>
    <lineage>
        <taxon>Viruses</taxon>
        <taxon>Duplodnaviria</taxon>
        <taxon>Heunggongvirae</taxon>
        <taxon>Uroviricota</taxon>
        <taxon>Caudoviricetes</taxon>
    </lineage>
</organism>
<accession>A0AB39C4P2</accession>
<protein>
    <recommendedName>
        <fullName evidence="2">Phage protein</fullName>
    </recommendedName>
</protein>
<evidence type="ECO:0008006" key="2">
    <source>
        <dbReference type="Google" id="ProtNLM"/>
    </source>
</evidence>